<dbReference type="EMBL" id="CAKMRJ010000001">
    <property type="protein sequence ID" value="CAH1412428.1"/>
    <property type="molecule type" value="Genomic_DNA"/>
</dbReference>
<dbReference type="GO" id="GO:0003677">
    <property type="term" value="F:DNA binding"/>
    <property type="evidence" value="ECO:0007669"/>
    <property type="project" value="InterPro"/>
</dbReference>
<evidence type="ECO:0000259" key="9">
    <source>
        <dbReference type="Pfam" id="PF04565"/>
    </source>
</evidence>
<dbReference type="GO" id="GO:0032549">
    <property type="term" value="F:ribonucleoside binding"/>
    <property type="evidence" value="ECO:0007669"/>
    <property type="project" value="InterPro"/>
</dbReference>
<dbReference type="GO" id="GO:0006351">
    <property type="term" value="P:DNA-templated transcription"/>
    <property type="evidence" value="ECO:0007669"/>
    <property type="project" value="InterPro"/>
</dbReference>
<organism evidence="10 11">
    <name type="scientific">Lactuca virosa</name>
    <dbReference type="NCBI Taxonomy" id="75947"/>
    <lineage>
        <taxon>Eukaryota</taxon>
        <taxon>Viridiplantae</taxon>
        <taxon>Streptophyta</taxon>
        <taxon>Embryophyta</taxon>
        <taxon>Tracheophyta</taxon>
        <taxon>Spermatophyta</taxon>
        <taxon>Magnoliopsida</taxon>
        <taxon>eudicotyledons</taxon>
        <taxon>Gunneridae</taxon>
        <taxon>Pentapetalae</taxon>
        <taxon>asterids</taxon>
        <taxon>campanulids</taxon>
        <taxon>Asterales</taxon>
        <taxon>Asteraceae</taxon>
        <taxon>Cichorioideae</taxon>
        <taxon>Cichorieae</taxon>
        <taxon>Lactucinae</taxon>
        <taxon>Lactuca</taxon>
    </lineage>
</organism>
<dbReference type="Gene3D" id="2.40.50.100">
    <property type="match status" value="1"/>
</dbReference>
<reference evidence="10 11" key="1">
    <citation type="submission" date="2022-01" db="EMBL/GenBank/DDBJ databases">
        <authorList>
            <person name="Xiong W."/>
            <person name="Schranz E."/>
        </authorList>
    </citation>
    <scope>NUCLEOTIDE SEQUENCE [LARGE SCALE GENOMIC DNA]</scope>
</reference>
<comment type="caution">
    <text evidence="10">The sequence shown here is derived from an EMBL/GenBank/DDBJ whole genome shotgun (WGS) entry which is preliminary data.</text>
</comment>
<evidence type="ECO:0000256" key="6">
    <source>
        <dbReference type="ARBA" id="ARBA00023163"/>
    </source>
</evidence>
<dbReference type="PANTHER" id="PTHR20856">
    <property type="entry name" value="DNA-DIRECTED RNA POLYMERASE I SUBUNIT 2"/>
    <property type="match status" value="1"/>
</dbReference>
<keyword evidence="5" id="KW-0548">Nucleotidyltransferase</keyword>
<dbReference type="GO" id="GO:0000428">
    <property type="term" value="C:DNA-directed RNA polymerase complex"/>
    <property type="evidence" value="ECO:0007669"/>
    <property type="project" value="UniProtKB-KW"/>
</dbReference>
<feature type="domain" description="DNA-directed RNA polymerase subunit 2 hybrid-binding" evidence="8">
    <location>
        <begin position="425"/>
        <end position="571"/>
    </location>
</feature>
<evidence type="ECO:0000313" key="11">
    <source>
        <dbReference type="Proteomes" id="UP001157418"/>
    </source>
</evidence>
<dbReference type="InterPro" id="IPR007645">
    <property type="entry name" value="RNA_pol_Rpb2_3"/>
</dbReference>
<evidence type="ECO:0000256" key="1">
    <source>
        <dbReference type="ARBA" id="ARBA00006835"/>
    </source>
</evidence>
<gene>
    <name evidence="10" type="ORF">LVIROSA_LOCUS444</name>
</gene>
<sequence length="571" mass="64194">MVRGNIYATLKHNWTPTPQNMVNSTPLTNTYKVFFRLRPLSQVLDRTNPLTQIVHGRKLSYLGPGGLTARTATFPIRDIHPSHYGRICPIDTSEGINVGLIGSLAIHVRIGRWGSLESLFYKNSERSKGARMLYLSSGRDEYYMVAAGNSLALNQGIQEEQVVPARYRQEFLTISWEQVHLRSIFSFQYFSNGASLIPLIEHNDANRALMSSNMQRQAVHISQSEKCIVGTALEGQAALDSGALAIAEHEGEIIYTDTDKILLSGNGDTLRIPLVMYQRSNKNNCMHQKPQVQQGKCIKKGQILAYGAATVGGELALGKNVLVAYMPWEGYNFEDAVLISEHLVYEDIYTSIDIRKYEIQINQGSERVTNEIPHLKVHLLRNLDKNGIVMLGSWVETGDILVGKLTPQMVKESSYAPEDRLLRTILGMRKREIKVGDKVAGRHGNKGIISKILPRQDMPYLQDGRPVDMVFNPLGVLSRMNVEQIFESSLGLAGGLPDRHYRIAPFDERYEQEASRKLVFSELYEASKKTVNPWIFEPESPGKSRIFDGRTGDPFEQPVIIGKPYILKLVH</sequence>
<dbReference type="Gene3D" id="2.40.50.150">
    <property type="match status" value="1"/>
</dbReference>
<dbReference type="SUPFAM" id="SSF64484">
    <property type="entry name" value="beta and beta-prime subunits of DNA dependent RNA-polymerase"/>
    <property type="match status" value="1"/>
</dbReference>
<evidence type="ECO:0000256" key="7">
    <source>
        <dbReference type="RuleBase" id="RU000434"/>
    </source>
</evidence>
<protein>
    <recommendedName>
        <fullName evidence="2">DNA-directed RNA polymerase</fullName>
        <ecNumber evidence="2">2.7.7.6</ecNumber>
    </recommendedName>
</protein>
<dbReference type="Proteomes" id="UP001157418">
    <property type="component" value="Unassembled WGS sequence"/>
</dbReference>
<dbReference type="Pfam" id="PF00562">
    <property type="entry name" value="RNA_pol_Rpb2_6"/>
    <property type="match status" value="2"/>
</dbReference>
<dbReference type="Gene3D" id="3.90.1100.10">
    <property type="match status" value="1"/>
</dbReference>
<dbReference type="AlphaFoldDB" id="A0AAU9LJ16"/>
<dbReference type="PROSITE" id="PS01166">
    <property type="entry name" value="RNA_POL_BETA"/>
    <property type="match status" value="1"/>
</dbReference>
<proteinExistence type="inferred from homology"/>
<evidence type="ECO:0000256" key="2">
    <source>
        <dbReference type="ARBA" id="ARBA00012418"/>
    </source>
</evidence>
<dbReference type="CDD" id="cd00653">
    <property type="entry name" value="RNA_pol_B_RPB2"/>
    <property type="match status" value="1"/>
</dbReference>
<keyword evidence="3" id="KW-0240">DNA-directed RNA polymerase</keyword>
<dbReference type="GO" id="GO:0003899">
    <property type="term" value="F:DNA-directed RNA polymerase activity"/>
    <property type="evidence" value="ECO:0007669"/>
    <property type="project" value="UniProtKB-EC"/>
</dbReference>
<evidence type="ECO:0000256" key="3">
    <source>
        <dbReference type="ARBA" id="ARBA00022478"/>
    </source>
</evidence>
<dbReference type="InterPro" id="IPR037033">
    <property type="entry name" value="DNA-dir_RNAP_su2_hyb_sf"/>
</dbReference>
<keyword evidence="6" id="KW-0804">Transcription</keyword>
<dbReference type="InterPro" id="IPR014724">
    <property type="entry name" value="RNA_pol_RPB2_OB-fold"/>
</dbReference>
<evidence type="ECO:0000256" key="4">
    <source>
        <dbReference type="ARBA" id="ARBA00022679"/>
    </source>
</evidence>
<dbReference type="InterPro" id="IPR015712">
    <property type="entry name" value="DNA-dir_RNA_pol_su2"/>
</dbReference>
<dbReference type="EC" id="2.7.7.6" evidence="2"/>
<keyword evidence="4" id="KW-0808">Transferase</keyword>
<name>A0AAU9LJ16_9ASTR</name>
<dbReference type="InterPro" id="IPR007120">
    <property type="entry name" value="DNA-dir_RNAP_su2_dom"/>
</dbReference>
<evidence type="ECO:0000256" key="5">
    <source>
        <dbReference type="ARBA" id="ARBA00022695"/>
    </source>
</evidence>
<comment type="similarity">
    <text evidence="1 7">Belongs to the RNA polymerase beta chain family.</text>
</comment>
<feature type="domain" description="DNA-directed RNA polymerase subunit 2 hybrid-binding" evidence="8">
    <location>
        <begin position="247"/>
        <end position="411"/>
    </location>
</feature>
<accession>A0AAU9LJ16</accession>
<dbReference type="Gene3D" id="2.40.270.10">
    <property type="entry name" value="DNA-directed RNA polymerase, subunit 2, domain 6"/>
    <property type="match status" value="1"/>
</dbReference>
<evidence type="ECO:0000259" key="8">
    <source>
        <dbReference type="Pfam" id="PF00562"/>
    </source>
</evidence>
<dbReference type="Pfam" id="PF04565">
    <property type="entry name" value="RNA_pol_Rpb2_3"/>
    <property type="match status" value="1"/>
</dbReference>
<dbReference type="InterPro" id="IPR007121">
    <property type="entry name" value="RNA_pol_bsu_CS"/>
</dbReference>
<feature type="domain" description="RNA polymerase Rpb2" evidence="9">
    <location>
        <begin position="42"/>
        <end position="110"/>
    </location>
</feature>
<keyword evidence="11" id="KW-1185">Reference proteome</keyword>
<evidence type="ECO:0000313" key="10">
    <source>
        <dbReference type="EMBL" id="CAH1412428.1"/>
    </source>
</evidence>